<feature type="compositionally biased region" description="Basic and acidic residues" evidence="1">
    <location>
        <begin position="125"/>
        <end position="140"/>
    </location>
</feature>
<feature type="region of interest" description="Disordered" evidence="1">
    <location>
        <begin position="525"/>
        <end position="597"/>
    </location>
</feature>
<dbReference type="InterPro" id="IPR038090">
    <property type="entry name" value="Cdt1_C_WH_dom_sf"/>
</dbReference>
<feature type="compositionally biased region" description="Polar residues" evidence="1">
    <location>
        <begin position="217"/>
        <end position="226"/>
    </location>
</feature>
<feature type="region of interest" description="Disordered" evidence="1">
    <location>
        <begin position="176"/>
        <end position="228"/>
    </location>
</feature>
<dbReference type="Proteomes" id="UP000239560">
    <property type="component" value="Unassembled WGS sequence"/>
</dbReference>
<evidence type="ECO:0000313" key="4">
    <source>
        <dbReference type="Proteomes" id="UP000199069"/>
    </source>
</evidence>
<feature type="region of interest" description="Disordered" evidence="1">
    <location>
        <begin position="319"/>
        <end position="339"/>
    </location>
</feature>
<feature type="compositionally biased region" description="Polar residues" evidence="1">
    <location>
        <begin position="1"/>
        <end position="17"/>
    </location>
</feature>
<dbReference type="EMBL" id="LCTV02000012">
    <property type="protein sequence ID" value="PRQ71372.1"/>
    <property type="molecule type" value="Genomic_DNA"/>
</dbReference>
<dbReference type="AlphaFoldDB" id="A0A0K3CSG2"/>
<reference evidence="2 4" key="1">
    <citation type="submission" date="2015-07" db="EMBL/GenBank/DDBJ databases">
        <authorList>
            <person name="Cajimat M.N.B."/>
            <person name="Milazzo M.L."/>
            <person name="Fulhorst C.F."/>
        </authorList>
    </citation>
    <scope>NUCLEOTIDE SEQUENCE [LARGE SCALE GENOMIC DNA]</scope>
    <source>
        <strain evidence="2">Single colony</strain>
    </source>
</reference>
<keyword evidence="4" id="KW-1185">Reference proteome</keyword>
<feature type="compositionally biased region" description="Basic and acidic residues" evidence="1">
    <location>
        <begin position="88"/>
        <end position="102"/>
    </location>
</feature>
<dbReference type="Gene3D" id="1.10.10.1420">
    <property type="entry name" value="DNA replication factor Cdt1, C-terminal WH domain"/>
    <property type="match status" value="1"/>
</dbReference>
<feature type="region of interest" description="Disordered" evidence="1">
    <location>
        <begin position="1"/>
        <end position="153"/>
    </location>
</feature>
<dbReference type="PANTHER" id="PTHR48125">
    <property type="entry name" value="LP07818P1"/>
    <property type="match status" value="1"/>
</dbReference>
<accession>A0A0K3CSG2</accession>
<evidence type="ECO:0000313" key="2">
    <source>
        <dbReference type="EMBL" id="CTR10126.1"/>
    </source>
</evidence>
<feature type="compositionally biased region" description="Polar residues" evidence="1">
    <location>
        <begin position="560"/>
        <end position="571"/>
    </location>
</feature>
<dbReference type="OrthoDB" id="3366139at2759"/>
<gene>
    <name evidence="2" type="primary">FGENESH: predicted gene_12.147</name>
    <name evidence="3" type="ORF">AAT19DRAFT_10230</name>
    <name evidence="2" type="ORF">BN2166_0059870</name>
</gene>
<organism evidence="2 4">
    <name type="scientific">Rhodotorula toruloides</name>
    <name type="common">Yeast</name>
    <name type="synonym">Rhodosporidium toruloides</name>
    <dbReference type="NCBI Taxonomy" id="5286"/>
    <lineage>
        <taxon>Eukaryota</taxon>
        <taxon>Fungi</taxon>
        <taxon>Dikarya</taxon>
        <taxon>Basidiomycota</taxon>
        <taxon>Pucciniomycotina</taxon>
        <taxon>Microbotryomycetes</taxon>
        <taxon>Sporidiobolales</taxon>
        <taxon>Sporidiobolaceae</taxon>
        <taxon>Rhodotorula</taxon>
    </lineage>
</organism>
<name>A0A0K3CSG2_RHOTO</name>
<protein>
    <submittedName>
        <fullName evidence="2">Uncharacterized protein</fullName>
    </submittedName>
</protein>
<dbReference type="EMBL" id="CWKI01000012">
    <property type="protein sequence ID" value="CTR10126.1"/>
    <property type="molecule type" value="Genomic_DNA"/>
</dbReference>
<feature type="compositionally biased region" description="Basic and acidic residues" evidence="1">
    <location>
        <begin position="533"/>
        <end position="544"/>
    </location>
</feature>
<feature type="compositionally biased region" description="Low complexity" evidence="1">
    <location>
        <begin position="200"/>
        <end position="214"/>
    </location>
</feature>
<sequence length="703" mass="75772">MATPARTTSTAEKTVGTSDARGTGPAKRRKVEDVQKGVQSTEQRQAPPTPPSSARRRAASAAPSSTPTPAPASPKLLVKLNGRVYRPRSPDDLRTKAEHEADMLLSEPIETVEDLESEKRTKRRKEIEIQMQRERMRDVMESPSNKGKGKGRMLVYDSDDDDLDVAFPKRAKAPAFSLATPTKSPRLSNDRPVTPPPRPSNKLPLSPSPSLGLPFAFQTSSPRASTATPLPDPLASLLSLHSAIERALIMHLSTAGSTIASSISDVDSASNEAKVRMTNLIDLPTLTRMLESSGKRFGKNELRRLVWVWQGAGGLARTDAGEDLSGSPRGRNTVVLGRDGEDEVGGMGFVVSRARVASTSSSAGPRVSQTYGLGISVSLRTNPQLPKLELVSPSSGKRRSTAAPPSPSSVGKGRDGMSIVALWTQGKEQRRKEVERRLRRWAERQVKTEEMDEDEPDSIRFASTANSVPLAALPLLTPAVPAIPSTTTPSPKKPSTAAMPIAGQAKLPVVSPANFVDTLLKGKPVKAKGGSVADRDRARRERIQAKQAAHQKSAYHASFSALSTGESSPTKRSLKRHAGQLDGSDAADSISAPITPQDIHKRNAMMSRLGSVADVVAMRLNGRPMLFEEVCTAVANSPLLSIGFDEADQSITFLAEHFPDFCYTKMVGRERWLYLRGAQRAIDIKELVKVELAKSAEALQASV</sequence>
<proteinExistence type="predicted"/>
<feature type="region of interest" description="Disordered" evidence="1">
    <location>
        <begin position="386"/>
        <end position="416"/>
    </location>
</feature>
<dbReference type="PANTHER" id="PTHR48125:SF10">
    <property type="entry name" value="OS12G0136300 PROTEIN"/>
    <property type="match status" value="1"/>
</dbReference>
<evidence type="ECO:0000256" key="1">
    <source>
        <dbReference type="SAM" id="MobiDB-lite"/>
    </source>
</evidence>
<dbReference type="OMA" id="DWQRGAM"/>
<evidence type="ECO:0000313" key="5">
    <source>
        <dbReference type="Proteomes" id="UP000239560"/>
    </source>
</evidence>
<dbReference type="Proteomes" id="UP000199069">
    <property type="component" value="Unassembled WGS sequence"/>
</dbReference>
<evidence type="ECO:0000313" key="3">
    <source>
        <dbReference type="EMBL" id="PRQ71372.1"/>
    </source>
</evidence>
<reference evidence="3 5" key="2">
    <citation type="journal article" date="2018" name="Elife">
        <title>Functional genomics of lipid metabolism in the oleaginous yeast Rhodosporidium toruloides.</title>
        <authorList>
            <person name="Coradetti S.T."/>
            <person name="Pinel D."/>
            <person name="Geiselman G."/>
            <person name="Ito M."/>
            <person name="Mondo S."/>
            <person name="Reilly M.C."/>
            <person name="Cheng Y.F."/>
            <person name="Bauer S."/>
            <person name="Grigoriev I."/>
            <person name="Gladden J.M."/>
            <person name="Simmons B.A."/>
            <person name="Brem R."/>
            <person name="Arkin A.P."/>
            <person name="Skerker J.M."/>
        </authorList>
    </citation>
    <scope>NUCLEOTIDE SEQUENCE [LARGE SCALE GENOMIC DNA]</scope>
    <source>
        <strain evidence="3 5">NBRC 0880</strain>
    </source>
</reference>